<dbReference type="Proteomes" id="UP000290560">
    <property type="component" value="Unassembled WGS sequence"/>
</dbReference>
<proteinExistence type="predicted"/>
<sequence>MLVTKDGQKAVVEDAMVVIAQVARCDEIVEAFRRMDDVRVLVRGSGRAREIVATALLNLVKNDEDKAVGDIREVAKAGERKGEEKDEGIVEGSKEQVREPTKWS</sequence>
<dbReference type="AlphaFoldDB" id="A0A445MAP1"/>
<feature type="region of interest" description="Disordered" evidence="1">
    <location>
        <begin position="77"/>
        <end position="104"/>
    </location>
</feature>
<organism evidence="2">
    <name type="scientific">Ensete ventricosum</name>
    <name type="common">Abyssinian banana</name>
    <name type="synonym">Musa ensete</name>
    <dbReference type="NCBI Taxonomy" id="4639"/>
    <lineage>
        <taxon>Eukaryota</taxon>
        <taxon>Viridiplantae</taxon>
        <taxon>Streptophyta</taxon>
        <taxon>Embryophyta</taxon>
        <taxon>Tracheophyta</taxon>
        <taxon>Spermatophyta</taxon>
        <taxon>Magnoliopsida</taxon>
        <taxon>Liliopsida</taxon>
        <taxon>Zingiberales</taxon>
        <taxon>Musaceae</taxon>
        <taxon>Ensete</taxon>
    </lineage>
</organism>
<protein>
    <submittedName>
        <fullName evidence="2">Uncharacterized protein</fullName>
    </submittedName>
</protein>
<name>A0A445MAP1_ENSVE</name>
<evidence type="ECO:0000256" key="1">
    <source>
        <dbReference type="SAM" id="MobiDB-lite"/>
    </source>
</evidence>
<reference evidence="2" key="1">
    <citation type="journal article" date="2018" name="Data Brief">
        <title>Genome sequence data from 17 accessions of Ensete ventricosum, a staple food crop for millions in Ethiopia.</title>
        <authorList>
            <person name="Yemataw Z."/>
            <person name="Muzemil S."/>
            <person name="Ambachew D."/>
            <person name="Tripathi L."/>
            <person name="Tesfaye K."/>
            <person name="Chala A."/>
            <person name="Farbos A."/>
            <person name="O'Neill P."/>
            <person name="Moore K."/>
            <person name="Grant M."/>
            <person name="Studholme D.J."/>
        </authorList>
    </citation>
    <scope>NUCLEOTIDE SEQUENCE [LARGE SCALE GENOMIC DNA]</scope>
    <source>
        <tissue evidence="2">Leaf</tissue>
    </source>
</reference>
<accession>A0A445MAP1</accession>
<dbReference type="EMBL" id="KV875515">
    <property type="protein sequence ID" value="RZR71306.1"/>
    <property type="molecule type" value="Genomic_DNA"/>
</dbReference>
<evidence type="ECO:0000313" key="2">
    <source>
        <dbReference type="EMBL" id="RZR71306.1"/>
    </source>
</evidence>
<gene>
    <name evidence="2" type="ORF">BHM03_00004477</name>
</gene>